<feature type="domain" description="BPP" evidence="2">
    <location>
        <begin position="21"/>
        <end position="339"/>
    </location>
</feature>
<reference evidence="3 4" key="1">
    <citation type="submission" date="2015-06" db="EMBL/GenBank/DDBJ databases">
        <authorList>
            <person name="Kim K.M."/>
        </authorList>
    </citation>
    <scope>NUCLEOTIDE SEQUENCE [LARGE SCALE GENOMIC DNA]</scope>
    <source>
        <strain evidence="3 4">KCTC 22370</strain>
    </source>
</reference>
<dbReference type="GO" id="GO:0016158">
    <property type="term" value="F:inositol hexakisphosphate 3-phosphatase activity"/>
    <property type="evidence" value="ECO:0007669"/>
    <property type="project" value="InterPro"/>
</dbReference>
<dbReference type="PROSITE" id="PS51662">
    <property type="entry name" value="BP_PHYTASE"/>
    <property type="match status" value="1"/>
</dbReference>
<dbReference type="AlphaFoldDB" id="A0A0G3XDD8"/>
<organism evidence="3 4">
    <name type="scientific">Pelagerythrobacter marensis</name>
    <dbReference type="NCBI Taxonomy" id="543877"/>
    <lineage>
        <taxon>Bacteria</taxon>
        <taxon>Pseudomonadati</taxon>
        <taxon>Pseudomonadota</taxon>
        <taxon>Alphaproteobacteria</taxon>
        <taxon>Sphingomonadales</taxon>
        <taxon>Erythrobacteraceae</taxon>
        <taxon>Pelagerythrobacter</taxon>
    </lineage>
</organism>
<dbReference type="RefSeq" id="WP_047807256.1">
    <property type="nucleotide sequence ID" value="NZ_CP011805.1"/>
</dbReference>
<dbReference type="Proteomes" id="UP000037643">
    <property type="component" value="Chromosome"/>
</dbReference>
<dbReference type="STRING" id="543877.AM2010_2372"/>
<name>A0A0G3XDD8_9SPHN</name>
<sequence length="348" mass="36177" precursor="true">MRRAGSFVSLAALLAAGCATAPIMGDPAVEVTATAETDPVGTANADAADDPAIWRNAADPAASLIVATDKKAGLYVYDLNGKVRHFLAGGLLNNVDLFELADGTVIVGASDRTDPANAKIALFTLDTGRGALTRIDTIVVGPGEGYGFCMGPGRDGADAMLYSPVKDGSLHGQALRWNEGQPSVETVFRHKLATQPEGCVVDPRDGTLYVGEEMAGVWRFRMDGTPGELVARIDNAMLVADVEGLAIAPEGREGGLLIASSQGDNAYAAYRLPDMEPVGRFRIAAGAFGAAEETDGIDLVLGDFGPAFPAGLFVAQDGMNAPAAQNFKLVRWDSIRDALARGVDGGQP</sequence>
<protein>
    <submittedName>
        <fullName evidence="3">3-phytase</fullName>
    </submittedName>
</protein>
<dbReference type="SUPFAM" id="SSF50956">
    <property type="entry name" value="Thermostable phytase (3-phytase)"/>
    <property type="match status" value="1"/>
</dbReference>
<dbReference type="Pfam" id="PF02333">
    <property type="entry name" value="Phytase"/>
    <property type="match status" value="1"/>
</dbReference>
<dbReference type="Gene3D" id="2.120.10.30">
    <property type="entry name" value="TolB, C-terminal domain"/>
    <property type="match status" value="1"/>
</dbReference>
<dbReference type="PROSITE" id="PS51257">
    <property type="entry name" value="PROKAR_LIPOPROTEIN"/>
    <property type="match status" value="1"/>
</dbReference>
<feature type="chain" id="PRO_5002561728" evidence="1">
    <location>
        <begin position="22"/>
        <end position="348"/>
    </location>
</feature>
<evidence type="ECO:0000259" key="2">
    <source>
        <dbReference type="PROSITE" id="PS51662"/>
    </source>
</evidence>
<accession>A0A0G3XDD8</accession>
<dbReference type="KEGG" id="amx:AM2010_2372"/>
<feature type="signal peptide" evidence="1">
    <location>
        <begin position="1"/>
        <end position="21"/>
    </location>
</feature>
<dbReference type="OrthoDB" id="8696437at2"/>
<proteinExistence type="predicted"/>
<dbReference type="InterPro" id="IPR003431">
    <property type="entry name" value="B-propeller_Phytase"/>
</dbReference>
<dbReference type="EMBL" id="CP011805">
    <property type="protein sequence ID" value="AKM08428.1"/>
    <property type="molecule type" value="Genomic_DNA"/>
</dbReference>
<keyword evidence="4" id="KW-1185">Reference proteome</keyword>
<evidence type="ECO:0000256" key="1">
    <source>
        <dbReference type="SAM" id="SignalP"/>
    </source>
</evidence>
<dbReference type="PATRIC" id="fig|543877.4.peg.2406"/>
<evidence type="ECO:0000313" key="4">
    <source>
        <dbReference type="Proteomes" id="UP000037643"/>
    </source>
</evidence>
<evidence type="ECO:0000313" key="3">
    <source>
        <dbReference type="EMBL" id="AKM08428.1"/>
    </source>
</evidence>
<gene>
    <name evidence="3" type="ORF">AM2010_2372</name>
</gene>
<dbReference type="InterPro" id="IPR011042">
    <property type="entry name" value="6-blade_b-propeller_TolB-like"/>
</dbReference>
<keyword evidence="1" id="KW-0732">Signal</keyword>